<keyword evidence="4" id="KW-0689">Ribosomal protein</keyword>
<proteinExistence type="inferred from homology"/>
<keyword evidence="10" id="KW-1185">Reference proteome</keyword>
<accession>A0AA40K4Y6</accession>
<evidence type="ECO:0000256" key="1">
    <source>
        <dbReference type="ARBA" id="ARBA00004173"/>
    </source>
</evidence>
<gene>
    <name evidence="9" type="ORF">B0T18DRAFT_325380</name>
</gene>
<dbReference type="GO" id="GO:0003735">
    <property type="term" value="F:structural constituent of ribosome"/>
    <property type="evidence" value="ECO:0007669"/>
    <property type="project" value="TreeGrafter"/>
</dbReference>
<evidence type="ECO:0000313" key="9">
    <source>
        <dbReference type="EMBL" id="KAK0746086.1"/>
    </source>
</evidence>
<dbReference type="Pfam" id="PF10236">
    <property type="entry name" value="DAP3"/>
    <property type="match status" value="1"/>
</dbReference>
<protein>
    <recommendedName>
        <fullName evidence="7">Small ribosomal subunit protein mS29</fullName>
    </recommendedName>
</protein>
<keyword evidence="6" id="KW-0687">Ribonucleoprotein</keyword>
<evidence type="ECO:0000256" key="5">
    <source>
        <dbReference type="ARBA" id="ARBA00023128"/>
    </source>
</evidence>
<dbReference type="PANTHER" id="PTHR12810">
    <property type="entry name" value="MITOCHONDRIAL 28S RIBOSOMAL PROTEIN S29"/>
    <property type="match status" value="1"/>
</dbReference>
<dbReference type="InterPro" id="IPR019368">
    <property type="entry name" value="Ribosomal_mS29"/>
</dbReference>
<evidence type="ECO:0000256" key="6">
    <source>
        <dbReference type="ARBA" id="ARBA00023274"/>
    </source>
</evidence>
<keyword evidence="3" id="KW-0809">Transit peptide</keyword>
<keyword evidence="5" id="KW-0496">Mitochondrion</keyword>
<dbReference type="Proteomes" id="UP001172155">
    <property type="component" value="Unassembled WGS sequence"/>
</dbReference>
<evidence type="ECO:0000256" key="8">
    <source>
        <dbReference type="SAM" id="MobiDB-lite"/>
    </source>
</evidence>
<evidence type="ECO:0000256" key="7">
    <source>
        <dbReference type="ARBA" id="ARBA00035140"/>
    </source>
</evidence>
<dbReference type="AlphaFoldDB" id="A0AA40K4Y6"/>
<comment type="similarity">
    <text evidence="2">Belongs to the mitochondrion-specific ribosomal protein mS29 family.</text>
</comment>
<reference evidence="9" key="1">
    <citation type="submission" date="2023-06" db="EMBL/GenBank/DDBJ databases">
        <title>Genome-scale phylogeny and comparative genomics of the fungal order Sordariales.</title>
        <authorList>
            <consortium name="Lawrence Berkeley National Laboratory"/>
            <person name="Hensen N."/>
            <person name="Bonometti L."/>
            <person name="Westerberg I."/>
            <person name="Brannstrom I.O."/>
            <person name="Guillou S."/>
            <person name="Cros-Aarteil S."/>
            <person name="Calhoun S."/>
            <person name="Haridas S."/>
            <person name="Kuo A."/>
            <person name="Mondo S."/>
            <person name="Pangilinan J."/>
            <person name="Riley R."/>
            <person name="LaButti K."/>
            <person name="Andreopoulos B."/>
            <person name="Lipzen A."/>
            <person name="Chen C."/>
            <person name="Yanf M."/>
            <person name="Daum C."/>
            <person name="Ng V."/>
            <person name="Clum A."/>
            <person name="Steindorff A."/>
            <person name="Ohm R."/>
            <person name="Martin F."/>
            <person name="Silar P."/>
            <person name="Natvig D."/>
            <person name="Lalanne C."/>
            <person name="Gautier V."/>
            <person name="Ament-velasquez S.L."/>
            <person name="Kruys A."/>
            <person name="Hutchinson M.I."/>
            <person name="Powell A.J."/>
            <person name="Barry K."/>
            <person name="Miller A.N."/>
            <person name="Grigoriev I.V."/>
            <person name="Debuchy R."/>
            <person name="Gladieux P."/>
            <person name="Thoren M.H."/>
            <person name="Johannesson H."/>
        </authorList>
    </citation>
    <scope>NUCLEOTIDE SEQUENCE</scope>
    <source>
        <strain evidence="9">SMH3187-1</strain>
    </source>
</reference>
<feature type="region of interest" description="Disordered" evidence="8">
    <location>
        <begin position="21"/>
        <end position="67"/>
    </location>
</feature>
<evidence type="ECO:0000313" key="10">
    <source>
        <dbReference type="Proteomes" id="UP001172155"/>
    </source>
</evidence>
<evidence type="ECO:0000256" key="2">
    <source>
        <dbReference type="ARBA" id="ARBA00009863"/>
    </source>
</evidence>
<organism evidence="9 10">
    <name type="scientific">Schizothecium vesticola</name>
    <dbReference type="NCBI Taxonomy" id="314040"/>
    <lineage>
        <taxon>Eukaryota</taxon>
        <taxon>Fungi</taxon>
        <taxon>Dikarya</taxon>
        <taxon>Ascomycota</taxon>
        <taxon>Pezizomycotina</taxon>
        <taxon>Sordariomycetes</taxon>
        <taxon>Sordariomycetidae</taxon>
        <taxon>Sordariales</taxon>
        <taxon>Schizotheciaceae</taxon>
        <taxon>Schizothecium</taxon>
    </lineage>
</organism>
<dbReference type="PANTHER" id="PTHR12810:SF0">
    <property type="entry name" value="SMALL RIBOSOMAL SUBUNIT PROTEIN MS29"/>
    <property type="match status" value="1"/>
</dbReference>
<comment type="subcellular location">
    <subcellularLocation>
        <location evidence="1">Mitochondrion</location>
    </subcellularLocation>
</comment>
<evidence type="ECO:0000256" key="4">
    <source>
        <dbReference type="ARBA" id="ARBA00022980"/>
    </source>
</evidence>
<sequence>MLRSLVRPSAVAAAVPRAAWTATQTSSFSTSHAALAKPDNSKQGRKVVSQNQGRGGGAAPKKPAAGERKALRKRIQLSNSNALPVPGLEDARKNDLAKPENIGLVLSIPGQVQDQLRAVEAFKATQFWHLFRNASTLVRAETVDMVQRMEAAAANKQTLRLVYDGPRISGKSLMLLQSMTHGFLNDWIVINVPEAQELTTAVTEYAPIPGTSPTQYMQNNYCLKLIKAIRASNEKLLARLTTAHSHPELPQNIPINSTLLQLTNAAKEPEGAWLVFNALWKELMQPKGQVRPPVLFCLDGLAQVMRVSDYRSAAFELIHAHDLALVRLFVDALSGASAFPGGGVVLAATSRNNSPAAPSMDLALNQRLAQIAGAAEVPQRDPFFRGYDERVLAALPTVHVRRLGGMTKAETRSLLWYYEQSGLLRQKLDEATVAEKWTLGGHGIIGEMEKASLLTMRL</sequence>
<dbReference type="EMBL" id="JAUKUD010000004">
    <property type="protein sequence ID" value="KAK0746086.1"/>
    <property type="molecule type" value="Genomic_DNA"/>
</dbReference>
<comment type="caution">
    <text evidence="9">The sequence shown here is derived from an EMBL/GenBank/DDBJ whole genome shotgun (WGS) entry which is preliminary data.</text>
</comment>
<feature type="compositionally biased region" description="Polar residues" evidence="8">
    <location>
        <begin position="21"/>
        <end position="32"/>
    </location>
</feature>
<evidence type="ECO:0000256" key="3">
    <source>
        <dbReference type="ARBA" id="ARBA00022946"/>
    </source>
</evidence>
<name>A0AA40K4Y6_9PEZI</name>
<dbReference type="GO" id="GO:0005763">
    <property type="term" value="C:mitochondrial small ribosomal subunit"/>
    <property type="evidence" value="ECO:0007669"/>
    <property type="project" value="TreeGrafter"/>
</dbReference>